<keyword evidence="3" id="KW-0547">Nucleotide-binding</keyword>
<dbReference type="InterPro" id="IPR015854">
    <property type="entry name" value="ABC_transpr_LolD-like"/>
</dbReference>
<evidence type="ECO:0000256" key="4">
    <source>
        <dbReference type="ARBA" id="ARBA00022840"/>
    </source>
</evidence>
<comment type="caution">
    <text evidence="6">The sequence shown here is derived from an EMBL/GenBank/DDBJ whole genome shotgun (WGS) entry which is preliminary data.</text>
</comment>
<dbReference type="InterPro" id="IPR017911">
    <property type="entry name" value="MacB-like_ATP-bd"/>
</dbReference>
<organism evidence="6 7">
    <name type="scientific">Roseateles aquae</name>
    <dbReference type="NCBI Taxonomy" id="3077235"/>
    <lineage>
        <taxon>Bacteria</taxon>
        <taxon>Pseudomonadati</taxon>
        <taxon>Pseudomonadota</taxon>
        <taxon>Betaproteobacteria</taxon>
        <taxon>Burkholderiales</taxon>
        <taxon>Sphaerotilaceae</taxon>
        <taxon>Roseateles</taxon>
    </lineage>
</organism>
<sequence>MHKASVPPIVIEAQQLTKVFMQKQQSVQALRGVDLQVRSGDFTVISGPSGSGKTTLLNILGLLDVPTSGRVSFEGHDLAGAKPADLAALRRDHIGFVFQAYNLMPVLTAVENTEMVMEFQGVPANERRRISAELLQALGLGELMDRFPDQLSGGQQQRVAVARAIASKPRLVIADEPTANLDSKTADSLMDLMSELNHKHGITFVFSSHDPHVIQRARRVLTLRDGIIVNDSAAPEAAHAA</sequence>
<keyword evidence="7" id="KW-1185">Reference proteome</keyword>
<feature type="domain" description="ABC transporter" evidence="5">
    <location>
        <begin position="11"/>
        <end position="241"/>
    </location>
</feature>
<dbReference type="SUPFAM" id="SSF52540">
    <property type="entry name" value="P-loop containing nucleoside triphosphate hydrolases"/>
    <property type="match status" value="1"/>
</dbReference>
<evidence type="ECO:0000256" key="1">
    <source>
        <dbReference type="ARBA" id="ARBA00022448"/>
    </source>
</evidence>
<evidence type="ECO:0000256" key="3">
    <source>
        <dbReference type="ARBA" id="ARBA00022741"/>
    </source>
</evidence>
<dbReference type="PANTHER" id="PTHR24220">
    <property type="entry name" value="IMPORT ATP-BINDING PROTEIN"/>
    <property type="match status" value="1"/>
</dbReference>
<dbReference type="InterPro" id="IPR017871">
    <property type="entry name" value="ABC_transporter-like_CS"/>
</dbReference>
<dbReference type="RefSeq" id="WP_315647950.1">
    <property type="nucleotide sequence ID" value="NZ_JAVXZY010000001.1"/>
</dbReference>
<dbReference type="Gene3D" id="3.40.50.300">
    <property type="entry name" value="P-loop containing nucleotide triphosphate hydrolases"/>
    <property type="match status" value="1"/>
</dbReference>
<evidence type="ECO:0000259" key="5">
    <source>
        <dbReference type="PROSITE" id="PS50893"/>
    </source>
</evidence>
<keyword evidence="2" id="KW-0472">Membrane</keyword>
<proteinExistence type="predicted"/>
<dbReference type="PROSITE" id="PS00211">
    <property type="entry name" value="ABC_TRANSPORTER_1"/>
    <property type="match status" value="1"/>
</dbReference>
<dbReference type="GO" id="GO:0005524">
    <property type="term" value="F:ATP binding"/>
    <property type="evidence" value="ECO:0007669"/>
    <property type="project" value="UniProtKB-KW"/>
</dbReference>
<dbReference type="InterPro" id="IPR003593">
    <property type="entry name" value="AAA+_ATPase"/>
</dbReference>
<evidence type="ECO:0000313" key="6">
    <source>
        <dbReference type="EMBL" id="MDT8997731.1"/>
    </source>
</evidence>
<dbReference type="InterPro" id="IPR027417">
    <property type="entry name" value="P-loop_NTPase"/>
</dbReference>
<accession>A0ABU3P579</accession>
<gene>
    <name evidence="6" type="ORF">RQP53_00415</name>
</gene>
<keyword evidence="4 6" id="KW-0067">ATP-binding</keyword>
<dbReference type="SMART" id="SM00382">
    <property type="entry name" value="AAA"/>
    <property type="match status" value="1"/>
</dbReference>
<keyword evidence="2" id="KW-1003">Cell membrane</keyword>
<dbReference type="CDD" id="cd03255">
    <property type="entry name" value="ABC_MJ0796_LolCDE_FtsE"/>
    <property type="match status" value="1"/>
</dbReference>
<keyword evidence="1" id="KW-0813">Transport</keyword>
<dbReference type="PANTHER" id="PTHR24220:SF86">
    <property type="entry name" value="ABC TRANSPORTER ABCH.1"/>
    <property type="match status" value="1"/>
</dbReference>
<dbReference type="PROSITE" id="PS50893">
    <property type="entry name" value="ABC_TRANSPORTER_2"/>
    <property type="match status" value="1"/>
</dbReference>
<dbReference type="Pfam" id="PF00005">
    <property type="entry name" value="ABC_tran"/>
    <property type="match status" value="1"/>
</dbReference>
<dbReference type="Proteomes" id="UP001246372">
    <property type="component" value="Unassembled WGS sequence"/>
</dbReference>
<dbReference type="InterPro" id="IPR003439">
    <property type="entry name" value="ABC_transporter-like_ATP-bd"/>
</dbReference>
<evidence type="ECO:0000313" key="7">
    <source>
        <dbReference type="Proteomes" id="UP001246372"/>
    </source>
</evidence>
<evidence type="ECO:0000256" key="2">
    <source>
        <dbReference type="ARBA" id="ARBA00022475"/>
    </source>
</evidence>
<dbReference type="EMBL" id="JAVXZY010000001">
    <property type="protein sequence ID" value="MDT8997731.1"/>
    <property type="molecule type" value="Genomic_DNA"/>
</dbReference>
<name>A0ABU3P579_9BURK</name>
<reference evidence="6" key="1">
    <citation type="submission" date="2023-09" db="EMBL/GenBank/DDBJ databases">
        <title>Paucibacter sp. APW11 Genome sequencing and assembly.</title>
        <authorList>
            <person name="Kim I."/>
        </authorList>
    </citation>
    <scope>NUCLEOTIDE SEQUENCE</scope>
    <source>
        <strain evidence="6">APW11</strain>
    </source>
</reference>
<protein>
    <submittedName>
        <fullName evidence="6">ABC transporter ATP-binding protein</fullName>
    </submittedName>
</protein>